<organism evidence="1 2">
    <name type="scientific">Aegilops tauschii subsp. strangulata</name>
    <name type="common">Goatgrass</name>
    <dbReference type="NCBI Taxonomy" id="200361"/>
    <lineage>
        <taxon>Eukaryota</taxon>
        <taxon>Viridiplantae</taxon>
        <taxon>Streptophyta</taxon>
        <taxon>Embryophyta</taxon>
        <taxon>Tracheophyta</taxon>
        <taxon>Spermatophyta</taxon>
        <taxon>Magnoliopsida</taxon>
        <taxon>Liliopsida</taxon>
        <taxon>Poales</taxon>
        <taxon>Poaceae</taxon>
        <taxon>BOP clade</taxon>
        <taxon>Pooideae</taxon>
        <taxon>Triticodae</taxon>
        <taxon>Triticeae</taxon>
        <taxon>Triticinae</taxon>
        <taxon>Aegilops</taxon>
    </lineage>
</organism>
<sequence length="118" mass="13067">MASPPCRSKGVLFVAPLESSPVMNTSAYARSNPTSTTSCWHGTMVRCVSLFFHLSRQNTTPADSSSYKRESLIKLKAVRLKRRTGRPHGLLLPRIKGQRLIKLKAIGCSRLSMSFTSD</sequence>
<reference evidence="2" key="2">
    <citation type="journal article" date="2017" name="Nat. Plants">
        <title>The Aegilops tauschii genome reveals multiple impacts of transposons.</title>
        <authorList>
            <person name="Zhao G."/>
            <person name="Zou C."/>
            <person name="Li K."/>
            <person name="Wang K."/>
            <person name="Li T."/>
            <person name="Gao L."/>
            <person name="Zhang X."/>
            <person name="Wang H."/>
            <person name="Yang Z."/>
            <person name="Liu X."/>
            <person name="Jiang W."/>
            <person name="Mao L."/>
            <person name="Kong X."/>
            <person name="Jiao Y."/>
            <person name="Jia J."/>
        </authorList>
    </citation>
    <scope>NUCLEOTIDE SEQUENCE [LARGE SCALE GENOMIC DNA]</scope>
    <source>
        <strain evidence="2">cv. AL8/78</strain>
    </source>
</reference>
<reference evidence="1" key="5">
    <citation type="journal article" date="2021" name="G3 (Bethesda)">
        <title>Aegilops tauschii genome assembly Aet v5.0 features greater sequence contiguity and improved annotation.</title>
        <authorList>
            <person name="Wang L."/>
            <person name="Zhu T."/>
            <person name="Rodriguez J.C."/>
            <person name="Deal K.R."/>
            <person name="Dubcovsky J."/>
            <person name="McGuire P.E."/>
            <person name="Lux T."/>
            <person name="Spannagl M."/>
            <person name="Mayer K.F.X."/>
            <person name="Baldrich P."/>
            <person name="Meyers B.C."/>
            <person name="Huo N."/>
            <person name="Gu Y.Q."/>
            <person name="Zhou H."/>
            <person name="Devos K.M."/>
            <person name="Bennetzen J.L."/>
            <person name="Unver T."/>
            <person name="Budak H."/>
            <person name="Gulick P.J."/>
            <person name="Galiba G."/>
            <person name="Kalapos B."/>
            <person name="Nelson D.R."/>
            <person name="Li P."/>
            <person name="You F.M."/>
            <person name="Luo M.C."/>
            <person name="Dvorak J."/>
        </authorList>
    </citation>
    <scope>NUCLEOTIDE SEQUENCE [LARGE SCALE GENOMIC DNA]</scope>
    <source>
        <strain evidence="1">cv. AL8/78</strain>
    </source>
</reference>
<dbReference type="Proteomes" id="UP000015105">
    <property type="component" value="Chromosome 1D"/>
</dbReference>
<protein>
    <submittedName>
        <fullName evidence="1">Uncharacterized protein</fullName>
    </submittedName>
</protein>
<dbReference type="EnsemblPlants" id="AET1Gv20545800.8">
    <property type="protein sequence ID" value="AET1Gv20545800.8"/>
    <property type="gene ID" value="AET1Gv20545800"/>
</dbReference>
<evidence type="ECO:0000313" key="1">
    <source>
        <dbReference type="EnsemblPlants" id="AET1Gv20545800.8"/>
    </source>
</evidence>
<accession>A0A452YVJ3</accession>
<reference evidence="1" key="3">
    <citation type="journal article" date="2017" name="Nature">
        <title>Genome sequence of the progenitor of the wheat D genome Aegilops tauschii.</title>
        <authorList>
            <person name="Luo M.C."/>
            <person name="Gu Y.Q."/>
            <person name="Puiu D."/>
            <person name="Wang H."/>
            <person name="Twardziok S.O."/>
            <person name="Deal K.R."/>
            <person name="Huo N."/>
            <person name="Zhu T."/>
            <person name="Wang L."/>
            <person name="Wang Y."/>
            <person name="McGuire P.E."/>
            <person name="Liu S."/>
            <person name="Long H."/>
            <person name="Ramasamy R.K."/>
            <person name="Rodriguez J.C."/>
            <person name="Van S.L."/>
            <person name="Yuan L."/>
            <person name="Wang Z."/>
            <person name="Xia Z."/>
            <person name="Xiao L."/>
            <person name="Anderson O.D."/>
            <person name="Ouyang S."/>
            <person name="Liang Y."/>
            <person name="Zimin A.V."/>
            <person name="Pertea G."/>
            <person name="Qi P."/>
            <person name="Bennetzen J.L."/>
            <person name="Dai X."/>
            <person name="Dawson M.W."/>
            <person name="Muller H.G."/>
            <person name="Kugler K."/>
            <person name="Rivarola-Duarte L."/>
            <person name="Spannagl M."/>
            <person name="Mayer K.F.X."/>
            <person name="Lu F.H."/>
            <person name="Bevan M.W."/>
            <person name="Leroy P."/>
            <person name="Li P."/>
            <person name="You F.M."/>
            <person name="Sun Q."/>
            <person name="Liu Z."/>
            <person name="Lyons E."/>
            <person name="Wicker T."/>
            <person name="Salzberg S.L."/>
            <person name="Devos K.M."/>
            <person name="Dvorak J."/>
        </authorList>
    </citation>
    <scope>NUCLEOTIDE SEQUENCE [LARGE SCALE GENOMIC DNA]</scope>
    <source>
        <strain evidence="1">cv. AL8/78</strain>
    </source>
</reference>
<name>A0A452YVJ3_AEGTS</name>
<dbReference type="AlphaFoldDB" id="A0A452YVJ3"/>
<keyword evidence="2" id="KW-1185">Reference proteome</keyword>
<evidence type="ECO:0000313" key="2">
    <source>
        <dbReference type="Proteomes" id="UP000015105"/>
    </source>
</evidence>
<proteinExistence type="predicted"/>
<dbReference type="Gramene" id="AET1Gv20545800.8">
    <property type="protein sequence ID" value="AET1Gv20545800.8"/>
    <property type="gene ID" value="AET1Gv20545800"/>
</dbReference>
<reference evidence="2" key="1">
    <citation type="journal article" date="2014" name="Science">
        <title>Ancient hybridizations among the ancestral genomes of bread wheat.</title>
        <authorList>
            <consortium name="International Wheat Genome Sequencing Consortium,"/>
            <person name="Marcussen T."/>
            <person name="Sandve S.R."/>
            <person name="Heier L."/>
            <person name="Spannagl M."/>
            <person name="Pfeifer M."/>
            <person name="Jakobsen K.S."/>
            <person name="Wulff B.B."/>
            <person name="Steuernagel B."/>
            <person name="Mayer K.F."/>
            <person name="Olsen O.A."/>
        </authorList>
    </citation>
    <scope>NUCLEOTIDE SEQUENCE [LARGE SCALE GENOMIC DNA]</scope>
    <source>
        <strain evidence="2">cv. AL8/78</strain>
    </source>
</reference>
<reference evidence="1" key="4">
    <citation type="submission" date="2019-03" db="UniProtKB">
        <authorList>
            <consortium name="EnsemblPlants"/>
        </authorList>
    </citation>
    <scope>IDENTIFICATION</scope>
</reference>